<proteinExistence type="predicted"/>
<protein>
    <submittedName>
        <fullName evidence="5">Peptidoglycan/xylan/chitin deacetylase, PgdA/CDA1 family</fullName>
    </submittedName>
</protein>
<evidence type="ECO:0000259" key="4">
    <source>
        <dbReference type="PROSITE" id="PS51677"/>
    </source>
</evidence>
<reference evidence="6" key="1">
    <citation type="submission" date="2016-11" db="EMBL/GenBank/DDBJ databases">
        <authorList>
            <person name="Varghese N."/>
            <person name="Submissions S."/>
        </authorList>
    </citation>
    <scope>NUCLEOTIDE SEQUENCE [LARGE SCALE GENOMIC DNA]</scope>
    <source>
        <strain evidence="6">Sac-22</strain>
    </source>
</reference>
<dbReference type="PROSITE" id="PS51677">
    <property type="entry name" value="NODB"/>
    <property type="match status" value="1"/>
</dbReference>
<evidence type="ECO:0000313" key="6">
    <source>
        <dbReference type="Proteomes" id="UP000184339"/>
    </source>
</evidence>
<dbReference type="SUPFAM" id="SSF88713">
    <property type="entry name" value="Glycoside hydrolase/deacetylase"/>
    <property type="match status" value="1"/>
</dbReference>
<dbReference type="Pfam" id="PF01522">
    <property type="entry name" value="Polysacc_deac_1"/>
    <property type="match status" value="1"/>
</dbReference>
<feature type="chain" id="PRO_5012455439" evidence="3">
    <location>
        <begin position="21"/>
        <end position="305"/>
    </location>
</feature>
<keyword evidence="3" id="KW-0732">Signal</keyword>
<feature type="domain" description="NodB homology" evidence="4">
    <location>
        <begin position="21"/>
        <end position="246"/>
    </location>
</feature>
<dbReference type="PANTHER" id="PTHR10587">
    <property type="entry name" value="GLYCOSYL TRANSFERASE-RELATED"/>
    <property type="match status" value="1"/>
</dbReference>
<keyword evidence="6" id="KW-1185">Reference proteome</keyword>
<dbReference type="Gene3D" id="3.20.20.370">
    <property type="entry name" value="Glycoside hydrolase/deacetylase"/>
    <property type="match status" value="1"/>
</dbReference>
<keyword evidence="2" id="KW-0378">Hydrolase</keyword>
<dbReference type="OrthoDB" id="115239at2"/>
<dbReference type="GO" id="GO:0016810">
    <property type="term" value="F:hydrolase activity, acting on carbon-nitrogen (but not peptide) bonds"/>
    <property type="evidence" value="ECO:0007669"/>
    <property type="project" value="InterPro"/>
</dbReference>
<dbReference type="EMBL" id="FRCX01000009">
    <property type="protein sequence ID" value="SHN38381.1"/>
    <property type="molecule type" value="Genomic_DNA"/>
</dbReference>
<evidence type="ECO:0000256" key="3">
    <source>
        <dbReference type="SAM" id="SignalP"/>
    </source>
</evidence>
<dbReference type="InterPro" id="IPR011330">
    <property type="entry name" value="Glyco_hydro/deAcase_b/a-brl"/>
</dbReference>
<dbReference type="RefSeq" id="WP_072787186.1">
    <property type="nucleotide sequence ID" value="NZ_FRCX01000009.1"/>
</dbReference>
<dbReference type="AlphaFoldDB" id="A0A1M7R187"/>
<evidence type="ECO:0000256" key="2">
    <source>
        <dbReference type="ARBA" id="ARBA00022801"/>
    </source>
</evidence>
<sequence length="305" mass="33829">MKSAAWIAGLLLAVAGAAQAQSVAFTFDDGPRLQETPLLSPQQRNQALLDALSAQKVSAALFVTCGNGADRPAGYALAQDWGKAGHAVGNHTMTHLDLNDANVTLAQYQREITDCDRITATLPGYQKWFRFTFLREGNTPEKRDGMRAFLKQAGYRNAYVSLDTSDWRLDEKLNDVLAKNPQADLAPIRQAYLSHLRQRATAYRDLSRQLEGRDIPQVILMHHNLVNALWLKDAIQQFRDMGWTIITPAQAFADKVYSQPPEKLVAGQSLLLSIARSKGLGKFEGWERLVDDGDAEIAALRQQGL</sequence>
<organism evidence="5 6">
    <name type="scientific">Duganella sacchari</name>
    <dbReference type="NCBI Taxonomy" id="551987"/>
    <lineage>
        <taxon>Bacteria</taxon>
        <taxon>Pseudomonadati</taxon>
        <taxon>Pseudomonadota</taxon>
        <taxon>Betaproteobacteria</taxon>
        <taxon>Burkholderiales</taxon>
        <taxon>Oxalobacteraceae</taxon>
        <taxon>Telluria group</taxon>
        <taxon>Duganella</taxon>
    </lineage>
</organism>
<name>A0A1M7R187_9BURK</name>
<keyword evidence="1" id="KW-0479">Metal-binding</keyword>
<dbReference type="Proteomes" id="UP000184339">
    <property type="component" value="Unassembled WGS sequence"/>
</dbReference>
<evidence type="ECO:0000256" key="1">
    <source>
        <dbReference type="ARBA" id="ARBA00022723"/>
    </source>
</evidence>
<gene>
    <name evidence="5" type="ORF">SAMN05192549_109113</name>
</gene>
<dbReference type="GO" id="GO:0005975">
    <property type="term" value="P:carbohydrate metabolic process"/>
    <property type="evidence" value="ECO:0007669"/>
    <property type="project" value="InterPro"/>
</dbReference>
<dbReference type="STRING" id="551987.SAMN05192549_109113"/>
<dbReference type="GO" id="GO:0046872">
    <property type="term" value="F:metal ion binding"/>
    <property type="evidence" value="ECO:0007669"/>
    <property type="project" value="UniProtKB-KW"/>
</dbReference>
<dbReference type="InterPro" id="IPR050248">
    <property type="entry name" value="Polysacc_deacetylase_ArnD"/>
</dbReference>
<feature type="signal peptide" evidence="3">
    <location>
        <begin position="1"/>
        <end position="20"/>
    </location>
</feature>
<dbReference type="PANTHER" id="PTHR10587:SF133">
    <property type="entry name" value="CHITIN DEACETYLASE 1-RELATED"/>
    <property type="match status" value="1"/>
</dbReference>
<evidence type="ECO:0000313" key="5">
    <source>
        <dbReference type="EMBL" id="SHN38381.1"/>
    </source>
</evidence>
<dbReference type="GO" id="GO:0016020">
    <property type="term" value="C:membrane"/>
    <property type="evidence" value="ECO:0007669"/>
    <property type="project" value="TreeGrafter"/>
</dbReference>
<dbReference type="InterPro" id="IPR002509">
    <property type="entry name" value="NODB_dom"/>
</dbReference>
<accession>A0A1M7R187</accession>